<dbReference type="Proteomes" id="UP000006253">
    <property type="component" value="Unassembled WGS sequence"/>
</dbReference>
<dbReference type="AlphaFoldDB" id="A0A0E2B725"/>
<dbReference type="EMBL" id="AHMY02000013">
    <property type="protein sequence ID" value="EKO17142.1"/>
    <property type="molecule type" value="Genomic_DNA"/>
</dbReference>
<accession>A0A0E2B725</accession>
<sequence length="487" mass="55995">MFALRFFKFKFVYIFLIVCFIIQCATTGSSSIESVVLNFNKNKKSYKIGVIDFIHSEKQTNQYDSMISDLFIVELSKDSSNVLVERTKLAELLAEHSLEYSGLLDSDQARKLGKIIPIDLILTGSYSIQKKQTQEEIKISGRFIHVVTGEIIYAFNTTITRESQDSVANQNSSQTTSEKKCTGNSEIETLLKDLSTESKIQELVQKAKKVSFQEECGKIHGLILSSFIRHKIDSKEYKIFLMDSLKKFQNPDENYRVLDSLRYFQLDKHIDEEEWSSGKDVIQRVSAGGLTRHITYLLNIQSETNKQLILKRADEIMELGIQKKIGRPVAIRKEEIVLSILYALQDPKAFLDSDLTALVFFDKYKNIVFDTSAETNKIFSIFDFLSNHYFKETNENKKEMIFLRIQDFLNSVNTSEQKEKKLDDFLGKLISAAGRSKTSETELYKTNFKNLFRSLSKEICAVVDKNPYPAQKSSRIKFLSENECICK</sequence>
<comment type="caution">
    <text evidence="1">The sequence shown here is derived from an EMBL/GenBank/DDBJ whole genome shotgun (WGS) entry which is preliminary data.</text>
</comment>
<gene>
    <name evidence="1" type="ORF">LEP1GSC081_4373</name>
</gene>
<evidence type="ECO:0000313" key="1">
    <source>
        <dbReference type="EMBL" id="EKO17142.1"/>
    </source>
</evidence>
<organism evidence="1 2">
    <name type="scientific">Leptospira kirschneri str. H1</name>
    <dbReference type="NCBI Taxonomy" id="1049966"/>
    <lineage>
        <taxon>Bacteria</taxon>
        <taxon>Pseudomonadati</taxon>
        <taxon>Spirochaetota</taxon>
        <taxon>Spirochaetia</taxon>
        <taxon>Leptospirales</taxon>
        <taxon>Leptospiraceae</taxon>
        <taxon>Leptospira</taxon>
    </lineage>
</organism>
<dbReference type="RefSeq" id="WP_004764480.1">
    <property type="nucleotide sequence ID" value="NZ_AHMY02000013.1"/>
</dbReference>
<name>A0A0E2B725_9LEPT</name>
<dbReference type="Gene3D" id="3.40.50.10610">
    <property type="entry name" value="ABC-type transport auxiliary lipoprotein component"/>
    <property type="match status" value="1"/>
</dbReference>
<reference evidence="1 2" key="1">
    <citation type="submission" date="2012-10" db="EMBL/GenBank/DDBJ databases">
        <authorList>
            <person name="Harkins D.M."/>
            <person name="Durkin A.S."/>
            <person name="Brinkac L.M."/>
            <person name="Selengut J.D."/>
            <person name="Sanka R."/>
            <person name="DePew J."/>
            <person name="Purushe J."/>
            <person name="Peacock S.J."/>
            <person name="Thaipadungpanit J."/>
            <person name="Wuthiekanun V.W."/>
            <person name="Day N.P."/>
            <person name="Vinetz J.M."/>
            <person name="Sutton G.G."/>
            <person name="Nelson W.C."/>
            <person name="Fouts D.E."/>
        </authorList>
    </citation>
    <scope>NUCLEOTIDE SEQUENCE [LARGE SCALE GENOMIC DNA]</scope>
    <source>
        <strain evidence="1 2">H1</strain>
    </source>
</reference>
<proteinExistence type="predicted"/>
<evidence type="ECO:0000313" key="2">
    <source>
        <dbReference type="Proteomes" id="UP000006253"/>
    </source>
</evidence>
<dbReference type="GO" id="GO:0030288">
    <property type="term" value="C:outer membrane-bounded periplasmic space"/>
    <property type="evidence" value="ECO:0007669"/>
    <property type="project" value="InterPro"/>
</dbReference>
<protein>
    <submittedName>
        <fullName evidence="1">Curli production assembly/transport component CsgG domain protein</fullName>
    </submittedName>
</protein>
<dbReference type="Pfam" id="PF03783">
    <property type="entry name" value="CsgG"/>
    <property type="match status" value="1"/>
</dbReference>
<dbReference type="InterPro" id="IPR005534">
    <property type="entry name" value="Curli_assmbl/transp-comp_CsgG"/>
</dbReference>